<proteinExistence type="predicted"/>
<name>A0ABT6BF80_9GAMM</name>
<protein>
    <recommendedName>
        <fullName evidence="4">HEXXH motif domain-containing protein</fullName>
    </recommendedName>
</protein>
<reference evidence="2 3" key="1">
    <citation type="journal article" date="2024" name="Curr. Microbiol.">
        <title>Luteibacter sahnii sp. nov., A Novel Yellow-Colored Xanthomonadin Pigment Producing Probiotic Bacterium from Healthy Rice Seed Microbiome.</title>
        <authorList>
            <person name="Jaiswal G."/>
            <person name="Rana R."/>
            <person name="Nayak P.K."/>
            <person name="Chouhan R."/>
            <person name="Gandhi S.G."/>
            <person name="Patel H.K."/>
            <person name="Patil P.B."/>
        </authorList>
    </citation>
    <scope>NUCLEOTIDE SEQUENCE [LARGE SCALE GENOMIC DNA]</scope>
    <source>
        <strain evidence="2 3">PPL201</strain>
    </source>
</reference>
<evidence type="ECO:0000313" key="3">
    <source>
        <dbReference type="Proteomes" id="UP001528850"/>
    </source>
</evidence>
<dbReference type="EMBL" id="JARJJS010000007">
    <property type="protein sequence ID" value="MDF4026782.1"/>
    <property type="molecule type" value="Genomic_DNA"/>
</dbReference>
<comment type="caution">
    <text evidence="2">The sequence shown here is derived from an EMBL/GenBank/DDBJ whole genome shotgun (WGS) entry which is preliminary data.</text>
</comment>
<evidence type="ECO:0000313" key="2">
    <source>
        <dbReference type="EMBL" id="MDF4026782.1"/>
    </source>
</evidence>
<evidence type="ECO:0008006" key="4">
    <source>
        <dbReference type="Google" id="ProtNLM"/>
    </source>
</evidence>
<keyword evidence="1" id="KW-0175">Coiled coil</keyword>
<organism evidence="2 3">
    <name type="scientific">Luteibacter sahnii</name>
    <dbReference type="NCBI Taxonomy" id="3021977"/>
    <lineage>
        <taxon>Bacteria</taxon>
        <taxon>Pseudomonadati</taxon>
        <taxon>Pseudomonadota</taxon>
        <taxon>Gammaproteobacteria</taxon>
        <taxon>Lysobacterales</taxon>
        <taxon>Rhodanobacteraceae</taxon>
        <taxon>Luteibacter</taxon>
    </lineage>
</organism>
<accession>A0ABT6BF80</accession>
<gene>
    <name evidence="2" type="ORF">P3W24_17545</name>
</gene>
<feature type="coiled-coil region" evidence="1">
    <location>
        <begin position="78"/>
        <end position="109"/>
    </location>
</feature>
<dbReference type="Proteomes" id="UP001528850">
    <property type="component" value="Unassembled WGS sequence"/>
</dbReference>
<evidence type="ECO:0000256" key="1">
    <source>
        <dbReference type="SAM" id="Coils"/>
    </source>
</evidence>
<sequence length="401" mass="44895">MTLDLLRLMDIFDGRDDAAELMAELLDEQMACTRASLMSLLATGKDRPVADAVLSAYGRLDPVMQARLLASAEFGDALATWEEARHKTRDELERALDRLLEQIQREDALHRLSHGDVVAWMRDAPDDRVISPMGDRVAIRENGAWRLERVPGLDGLIAVDFDSALARRHEPDSGTLSQPCLEVSADERERIVAKLAESLELIDVCEPHFGLMIRSFVRRIIVRKSVEQQDVETVDQNFRVGSESRPQQPGTIRLLNPQLTQKSFVACMESMLHECVHNVLAAYERGHGKFMDSGVVVRPVSPWSGNPIPNHSLAHAIIVYYVCHRLFDAILRSPVDLPASERAELERRMGDFGAGFLIGQRLAEQFLLDEPPTDDFIAAIDGMQASMREFYVSVDATLEVA</sequence>
<keyword evidence="3" id="KW-1185">Reference proteome</keyword>